<gene>
    <name evidence="3" type="ORF">C1SCF055_LOCUS18561</name>
</gene>
<evidence type="ECO:0000256" key="1">
    <source>
        <dbReference type="SAM" id="MobiDB-lite"/>
    </source>
</evidence>
<dbReference type="Proteomes" id="UP001152797">
    <property type="component" value="Unassembled WGS sequence"/>
</dbReference>
<dbReference type="InterPro" id="IPR013087">
    <property type="entry name" value="Znf_C2H2_type"/>
</dbReference>
<dbReference type="GO" id="GO:0003964">
    <property type="term" value="F:RNA-directed DNA polymerase activity"/>
    <property type="evidence" value="ECO:0007669"/>
    <property type="project" value="UniProtKB-KW"/>
</dbReference>
<evidence type="ECO:0000313" key="5">
    <source>
        <dbReference type="Proteomes" id="UP001152797"/>
    </source>
</evidence>
<feature type="compositionally biased region" description="Basic residues" evidence="1">
    <location>
        <begin position="1269"/>
        <end position="1285"/>
    </location>
</feature>
<comment type="caution">
    <text evidence="3">The sequence shown here is derived from an EMBL/GenBank/DDBJ whole genome shotgun (WGS) entry which is preliminary data.</text>
</comment>
<dbReference type="SMART" id="SM00355">
    <property type="entry name" value="ZnF_C2H2"/>
    <property type="match status" value="3"/>
</dbReference>
<keyword evidence="4" id="KW-0695">RNA-directed DNA polymerase</keyword>
<dbReference type="EMBL" id="CAMXCT010001616">
    <property type="protein sequence ID" value="CAI3991674.1"/>
    <property type="molecule type" value="Genomic_DNA"/>
</dbReference>
<keyword evidence="4" id="KW-0808">Transferase</keyword>
<dbReference type="OrthoDB" id="435564at2759"/>
<feature type="region of interest" description="Disordered" evidence="1">
    <location>
        <begin position="1009"/>
        <end position="1044"/>
    </location>
</feature>
<evidence type="ECO:0000259" key="2">
    <source>
        <dbReference type="PROSITE" id="PS00028"/>
    </source>
</evidence>
<evidence type="ECO:0000313" key="4">
    <source>
        <dbReference type="EMBL" id="CAL4778986.1"/>
    </source>
</evidence>
<dbReference type="Gene3D" id="3.60.10.10">
    <property type="entry name" value="Endonuclease/exonuclease/phosphatase"/>
    <property type="match status" value="1"/>
</dbReference>
<dbReference type="EMBL" id="CAMXCT030001616">
    <property type="protein sequence ID" value="CAL4778986.1"/>
    <property type="molecule type" value="Genomic_DNA"/>
</dbReference>
<feature type="domain" description="C2H2-type" evidence="2">
    <location>
        <begin position="758"/>
        <end position="779"/>
    </location>
</feature>
<dbReference type="InterPro" id="IPR036691">
    <property type="entry name" value="Endo/exonu/phosph_ase_sf"/>
</dbReference>
<protein>
    <submittedName>
        <fullName evidence="4">Reverse transcriptase domain-containing protein</fullName>
    </submittedName>
</protein>
<reference evidence="3" key="1">
    <citation type="submission" date="2022-10" db="EMBL/GenBank/DDBJ databases">
        <authorList>
            <person name="Chen Y."/>
            <person name="Dougan E. K."/>
            <person name="Chan C."/>
            <person name="Rhodes N."/>
            <person name="Thang M."/>
        </authorList>
    </citation>
    <scope>NUCLEOTIDE SEQUENCE</scope>
</reference>
<evidence type="ECO:0000313" key="3">
    <source>
        <dbReference type="EMBL" id="CAI3991674.1"/>
    </source>
</evidence>
<name>A0A9P1CHC3_9DINO</name>
<feature type="domain" description="C2H2-type" evidence="2">
    <location>
        <begin position="650"/>
        <end position="671"/>
    </location>
</feature>
<sequence>MWTKIDNVLQGIPNRNGLILLGDFNSALQQTHGLIGHGTFHWKGKETTGRIHSDHGRFLNILRGHALVVLNSWDKTLGPTYVHGDQASRLDYACVRQPFADSLAKQVRYLWQSPFIQQTTHGHVPILCSIARHWIPENRQTSIQQVTMQQRQAGRLAYLAQTPEWQVFTQQSQQCLNQHLGDFTADVDNTLDQMHKEVMRLYCKAFPSGKAARATPAWKAALPTILNKWDHRRQILRPRVPFTVDQLAKALSLIPSTRNLRPLALQEPVGCKAAPGLWCFFLVIFFHELQKDGTISLHWIQEHITIYADDCHLGACFSNLEEFLELHRIIGMVFSTFSLMDMHINPNKSVAIMELKGSQSGWIRRQFICKRQDADCLKITAPEYSDVHIPISQTAKYLGVVISYGNFEAASVKHRLSLTRIGYRRLQKWLTGKHCLTTAQRYRLWQTCIYPIFSYGVFAMCLPSNCIHTAITQLTLMLRKLAHDHSYITRRTNEAALAFHRLPCPTQLLHGTAVGLLRTVTARQHALLPHDIAHSIQWSHLPELISRLESMQATASLERLAPPTLEAIHSGPTSCTLETSRAGAALGSIEPMQSQLADAAARGLRLITDAELHNLKQQRFGANLLQIVQDRNWERVATDQEACQYLASRCIICSFQFSRCQELHQHYRLNHPELWEHAPQKGIQLTNLFSTDSPCVTFAWSSSAHQPSWCNTFKKLMDYKAATETIDIDPLWREACLDGRFLEILKPPGNRLRLTVVCQACGKGCKRAADLSLHLQTAHARLWRQSQRLTQVLVDIFYQQQCFCNPSTGLKRGHHICLPFRQLAMCFHRLACEPFAPTVITDQTLQATLSDKLPRSDRYIIEQALVHRQFKTLWQETAPLKLLRQQCLFCGARPHTADLALHLREEHACQHAFFLFYMEQLLPSVHAMNPDDFQCHLCGLIFNLPAHMCPDEPLHDRAALVISHLRGSCPVLIQLALLFGSLLNDTEATTQIMASFGALAPLFRTQDKSLKLSPNPRQTKARRKDEHSSPDEEMDQLPDGPHQPTMRLLSTLAQLALRHDQELQSLRKMDQFILFLSPEQMGALHIMIQETAQWKSQMEAQNQGHLMPLRQHLMLALLNSLRTRAGQIVESKETDQLYEMSLKKGVILADRSFPYHRWDPATQKLVLDKKPPISYKKMEQHLDELQEMMQEKELIARFHALRGFNASSQNAVPWRLQIHMRRDRAYELLYQLSHNSVWMAVGASMKPHTMGQSPLATALQAMTQEQKTKPKGKGKGKHKATKQEP</sequence>
<dbReference type="PROSITE" id="PS00028">
    <property type="entry name" value="ZINC_FINGER_C2H2_1"/>
    <property type="match status" value="2"/>
</dbReference>
<reference evidence="4 5" key="2">
    <citation type="submission" date="2024-05" db="EMBL/GenBank/DDBJ databases">
        <authorList>
            <person name="Chen Y."/>
            <person name="Shah S."/>
            <person name="Dougan E. K."/>
            <person name="Thang M."/>
            <person name="Chan C."/>
        </authorList>
    </citation>
    <scope>NUCLEOTIDE SEQUENCE [LARGE SCALE GENOMIC DNA]</scope>
</reference>
<dbReference type="SUPFAM" id="SSF56219">
    <property type="entry name" value="DNase I-like"/>
    <property type="match status" value="1"/>
</dbReference>
<feature type="region of interest" description="Disordered" evidence="1">
    <location>
        <begin position="1257"/>
        <end position="1285"/>
    </location>
</feature>
<organism evidence="3">
    <name type="scientific">Cladocopium goreaui</name>
    <dbReference type="NCBI Taxonomy" id="2562237"/>
    <lineage>
        <taxon>Eukaryota</taxon>
        <taxon>Sar</taxon>
        <taxon>Alveolata</taxon>
        <taxon>Dinophyceae</taxon>
        <taxon>Suessiales</taxon>
        <taxon>Symbiodiniaceae</taxon>
        <taxon>Cladocopium</taxon>
    </lineage>
</organism>
<proteinExistence type="predicted"/>
<keyword evidence="4" id="KW-0548">Nucleotidyltransferase</keyword>
<dbReference type="EMBL" id="CAMXCT020001616">
    <property type="protein sequence ID" value="CAL1145049.1"/>
    <property type="molecule type" value="Genomic_DNA"/>
</dbReference>
<accession>A0A9P1CHC3</accession>
<keyword evidence="5" id="KW-1185">Reference proteome</keyword>